<protein>
    <recommendedName>
        <fullName evidence="3">Four helix bundle protein</fullName>
    </recommendedName>
</protein>
<dbReference type="Gene3D" id="1.20.1440.60">
    <property type="entry name" value="23S rRNA-intervening sequence"/>
    <property type="match status" value="1"/>
</dbReference>
<dbReference type="PANTHER" id="PTHR38471">
    <property type="entry name" value="FOUR HELIX BUNDLE PROTEIN"/>
    <property type="match status" value="1"/>
</dbReference>
<dbReference type="STRING" id="1802421.A2318_01505"/>
<accession>A0A1F7W9Y1</accession>
<dbReference type="Proteomes" id="UP000177331">
    <property type="component" value="Unassembled WGS sequence"/>
</dbReference>
<dbReference type="EMBL" id="MGFD01000006">
    <property type="protein sequence ID" value="OGL99635.1"/>
    <property type="molecule type" value="Genomic_DNA"/>
</dbReference>
<dbReference type="CDD" id="cd16377">
    <property type="entry name" value="23S_rRNA_IVP_like"/>
    <property type="match status" value="1"/>
</dbReference>
<evidence type="ECO:0008006" key="3">
    <source>
        <dbReference type="Google" id="ProtNLM"/>
    </source>
</evidence>
<dbReference type="AlphaFoldDB" id="A0A1F7W9Y1"/>
<comment type="caution">
    <text evidence="1">The sequence shown here is derived from an EMBL/GenBank/DDBJ whole genome shotgun (WGS) entry which is preliminary data.</text>
</comment>
<sequence length="121" mass="14004">MNEQPYHQLLAWKEANAFAIEVYRKTILFPKHEVYGLTSQLRRAALSISTNIVEGQAKLSPKDFVRYLNIAEGSSKESAHLLEFSFSIGYLDQESYQILEDMRSKADYLLKRLRKSQQSSE</sequence>
<proteinExistence type="predicted"/>
<organism evidence="1 2">
    <name type="scientific">Candidatus Uhrbacteria bacterium RIFOXYB2_FULL_45_11</name>
    <dbReference type="NCBI Taxonomy" id="1802421"/>
    <lineage>
        <taxon>Bacteria</taxon>
        <taxon>Candidatus Uhriibacteriota</taxon>
    </lineage>
</organism>
<dbReference type="NCBIfam" id="TIGR02436">
    <property type="entry name" value="four helix bundle protein"/>
    <property type="match status" value="1"/>
</dbReference>
<dbReference type="Pfam" id="PF05635">
    <property type="entry name" value="23S_rRNA_IVP"/>
    <property type="match status" value="1"/>
</dbReference>
<reference evidence="1 2" key="1">
    <citation type="journal article" date="2016" name="Nat. Commun.">
        <title>Thousands of microbial genomes shed light on interconnected biogeochemical processes in an aquifer system.</title>
        <authorList>
            <person name="Anantharaman K."/>
            <person name="Brown C.T."/>
            <person name="Hug L.A."/>
            <person name="Sharon I."/>
            <person name="Castelle C.J."/>
            <person name="Probst A.J."/>
            <person name="Thomas B.C."/>
            <person name="Singh A."/>
            <person name="Wilkins M.J."/>
            <person name="Karaoz U."/>
            <person name="Brodie E.L."/>
            <person name="Williams K.H."/>
            <person name="Hubbard S.S."/>
            <person name="Banfield J.F."/>
        </authorList>
    </citation>
    <scope>NUCLEOTIDE SEQUENCE [LARGE SCALE GENOMIC DNA]</scope>
</reference>
<gene>
    <name evidence="1" type="ORF">A2318_01505</name>
</gene>
<evidence type="ECO:0000313" key="1">
    <source>
        <dbReference type="EMBL" id="OGL99635.1"/>
    </source>
</evidence>
<dbReference type="InterPro" id="IPR012657">
    <property type="entry name" value="23S_rRNA-intervening_sequence"/>
</dbReference>
<name>A0A1F7W9Y1_9BACT</name>
<dbReference type="InterPro" id="IPR036583">
    <property type="entry name" value="23S_rRNA_IVS_sf"/>
</dbReference>
<dbReference type="PANTHER" id="PTHR38471:SF2">
    <property type="entry name" value="FOUR HELIX BUNDLE PROTEIN"/>
    <property type="match status" value="1"/>
</dbReference>
<evidence type="ECO:0000313" key="2">
    <source>
        <dbReference type="Proteomes" id="UP000177331"/>
    </source>
</evidence>
<dbReference type="SUPFAM" id="SSF158446">
    <property type="entry name" value="IVS-encoded protein-like"/>
    <property type="match status" value="1"/>
</dbReference>